<proteinExistence type="predicted"/>
<accession>A0A9P5TEE8</accession>
<dbReference type="OrthoDB" id="2634326at2759"/>
<evidence type="ECO:0000313" key="1">
    <source>
        <dbReference type="EMBL" id="KAF8868725.1"/>
    </source>
</evidence>
<protein>
    <submittedName>
        <fullName evidence="1">Uncharacterized protein</fullName>
    </submittedName>
</protein>
<dbReference type="AlphaFoldDB" id="A0A9P5TEE8"/>
<keyword evidence="2" id="KW-1185">Reference proteome</keyword>
<reference evidence="1" key="1">
    <citation type="submission" date="2020-11" db="EMBL/GenBank/DDBJ databases">
        <authorList>
            <consortium name="DOE Joint Genome Institute"/>
            <person name="Ahrendt S."/>
            <person name="Riley R."/>
            <person name="Andreopoulos W."/>
            <person name="LaButti K."/>
            <person name="Pangilinan J."/>
            <person name="Ruiz-duenas F.J."/>
            <person name="Barrasa J.M."/>
            <person name="Sanchez-Garcia M."/>
            <person name="Camarero S."/>
            <person name="Miyauchi S."/>
            <person name="Serrano A."/>
            <person name="Linde D."/>
            <person name="Babiker R."/>
            <person name="Drula E."/>
            <person name="Ayuso-Fernandez I."/>
            <person name="Pacheco R."/>
            <person name="Padilla G."/>
            <person name="Ferreira P."/>
            <person name="Barriuso J."/>
            <person name="Kellner H."/>
            <person name="Castanera R."/>
            <person name="Alfaro M."/>
            <person name="Ramirez L."/>
            <person name="Pisabarro A.G."/>
            <person name="Kuo A."/>
            <person name="Tritt A."/>
            <person name="Lipzen A."/>
            <person name="He G."/>
            <person name="Yan M."/>
            <person name="Ng V."/>
            <person name="Cullen D."/>
            <person name="Martin F."/>
            <person name="Rosso M.-N."/>
            <person name="Henrissat B."/>
            <person name="Hibbett D."/>
            <person name="Martinez A.T."/>
            <person name="Grigoriev I.V."/>
        </authorList>
    </citation>
    <scope>NUCLEOTIDE SEQUENCE</scope>
    <source>
        <strain evidence="1">AH 44721</strain>
    </source>
</reference>
<comment type="caution">
    <text evidence="1">The sequence shown here is derived from an EMBL/GenBank/DDBJ whole genome shotgun (WGS) entry which is preliminary data.</text>
</comment>
<organism evidence="1 2">
    <name type="scientific">Gymnopilus junonius</name>
    <name type="common">Spectacular rustgill mushroom</name>
    <name type="synonym">Gymnopilus spectabilis subsp. junonius</name>
    <dbReference type="NCBI Taxonomy" id="109634"/>
    <lineage>
        <taxon>Eukaryota</taxon>
        <taxon>Fungi</taxon>
        <taxon>Dikarya</taxon>
        <taxon>Basidiomycota</taxon>
        <taxon>Agaricomycotina</taxon>
        <taxon>Agaricomycetes</taxon>
        <taxon>Agaricomycetidae</taxon>
        <taxon>Agaricales</taxon>
        <taxon>Agaricineae</taxon>
        <taxon>Hymenogastraceae</taxon>
        <taxon>Gymnopilus</taxon>
    </lineage>
</organism>
<name>A0A9P5TEE8_GYMJU</name>
<evidence type="ECO:0000313" key="2">
    <source>
        <dbReference type="Proteomes" id="UP000724874"/>
    </source>
</evidence>
<dbReference type="EMBL" id="JADNYJ010000558">
    <property type="protein sequence ID" value="KAF8868725.1"/>
    <property type="molecule type" value="Genomic_DNA"/>
</dbReference>
<dbReference type="Proteomes" id="UP000724874">
    <property type="component" value="Unassembled WGS sequence"/>
</dbReference>
<gene>
    <name evidence="1" type="ORF">CPB84DRAFT_1857189</name>
</gene>
<sequence length="186" mass="21492">MVSSMVKFAELVSPHCPESSAFWVHALKAVALEWQCIFQHCNQSLMHGYPFLDPFIFHTLNVSKQLHMATTGHSLAKPGPQEWRDFLYELAGAYSMCSRDSTDDRRPSKKQCTAEDVGKVFNFNLPGQMQAINIYWKKQVMLLASAIQAGKREVDEWIWQEVMWDLFKHNFQLEVLALDCCIFLMI</sequence>